<organism evidence="1 2">
    <name type="scientific">Methanobrevibacter oralis</name>
    <dbReference type="NCBI Taxonomy" id="66851"/>
    <lineage>
        <taxon>Archaea</taxon>
        <taxon>Methanobacteriati</taxon>
        <taxon>Methanobacteriota</taxon>
        <taxon>Methanomada group</taxon>
        <taxon>Methanobacteria</taxon>
        <taxon>Methanobacteriales</taxon>
        <taxon>Methanobacteriaceae</taxon>
        <taxon>Methanobrevibacter</taxon>
    </lineage>
</organism>
<proteinExistence type="predicted"/>
<dbReference type="AlphaFoldDB" id="A0A165ZI74"/>
<keyword evidence="2" id="KW-1185">Reference proteome</keyword>
<dbReference type="EMBL" id="LWMU01000105">
    <property type="protein sequence ID" value="KZX10771.1"/>
    <property type="molecule type" value="Genomic_DNA"/>
</dbReference>
<gene>
    <name evidence="1" type="ORF">MBORA_17790</name>
</gene>
<evidence type="ECO:0000313" key="1">
    <source>
        <dbReference type="EMBL" id="KZX10771.1"/>
    </source>
</evidence>
<dbReference type="STRING" id="66851.MBORA_17790"/>
<protein>
    <submittedName>
        <fullName evidence="1">Uncharacterized protein</fullName>
    </submittedName>
</protein>
<evidence type="ECO:0000313" key="2">
    <source>
        <dbReference type="Proteomes" id="UP000077428"/>
    </source>
</evidence>
<accession>A0A165ZI74</accession>
<sequence>MSEENFEMILPNGVSEAMLTDVLKKFQVNYEQSEQGPALTGHPDELENVKLYISQAIHDEMNKINDDTPVAEGEYQMGLPNGVGEAMLAHAIDKFDVKLEHSEYGPKLIGQYSELMKAKEYITQAIEKRLKELGGK</sequence>
<comment type="caution">
    <text evidence="1">The sequence shown here is derived from an EMBL/GenBank/DDBJ whole genome shotgun (WGS) entry which is preliminary data.</text>
</comment>
<reference evidence="2" key="1">
    <citation type="journal article" date="2016" name="Genome Announc.">
        <title>Draft Genome Sequences of Methanobrevibacter curvatus DSM11111, Methanobrevibacter cuticularis DSM11139, Methanobrevibacter filiformis DSM11501, and Methanobrevibacter oralis DSM7256.</title>
        <authorList>
            <person name="Poehlein A."/>
            <person name="Seedorf H."/>
        </authorList>
    </citation>
    <scope>NUCLEOTIDE SEQUENCE [LARGE SCALE GENOMIC DNA]</scope>
    <source>
        <strain evidence="2">DSM 7256 / JCM 30027 / ZR</strain>
    </source>
</reference>
<name>A0A165ZI74_METOA</name>
<dbReference type="Proteomes" id="UP000077428">
    <property type="component" value="Unassembled WGS sequence"/>
</dbReference>
<dbReference type="PATRIC" id="fig|66851.6.peg.1936"/>